<dbReference type="InterPro" id="IPR013249">
    <property type="entry name" value="RNA_pol_sigma70_r4_t2"/>
</dbReference>
<evidence type="ECO:0000256" key="3">
    <source>
        <dbReference type="ARBA" id="ARBA00023082"/>
    </source>
</evidence>
<evidence type="ECO:0000256" key="1">
    <source>
        <dbReference type="ARBA" id="ARBA00010641"/>
    </source>
</evidence>
<dbReference type="InterPro" id="IPR036388">
    <property type="entry name" value="WH-like_DNA-bd_sf"/>
</dbReference>
<keyword evidence="3" id="KW-0731">Sigma factor</keyword>
<dbReference type="Pfam" id="PF08281">
    <property type="entry name" value="Sigma70_r4_2"/>
    <property type="match status" value="1"/>
</dbReference>
<dbReference type="GO" id="GO:0006352">
    <property type="term" value="P:DNA-templated transcription initiation"/>
    <property type="evidence" value="ECO:0007669"/>
    <property type="project" value="InterPro"/>
</dbReference>
<accession>A0A853JGR1</accession>
<dbReference type="Pfam" id="PF04542">
    <property type="entry name" value="Sigma70_r2"/>
    <property type="match status" value="1"/>
</dbReference>
<protein>
    <submittedName>
        <fullName evidence="8">RNA polymerase sigma factor</fullName>
    </submittedName>
</protein>
<dbReference type="InterPro" id="IPR013325">
    <property type="entry name" value="RNA_pol_sigma_r2"/>
</dbReference>
<organism evidence="8 9">
    <name type="scientific">Luteimonas salinisoli</name>
    <dbReference type="NCBI Taxonomy" id="2752307"/>
    <lineage>
        <taxon>Bacteria</taxon>
        <taxon>Pseudomonadati</taxon>
        <taxon>Pseudomonadota</taxon>
        <taxon>Gammaproteobacteria</taxon>
        <taxon>Lysobacterales</taxon>
        <taxon>Lysobacteraceae</taxon>
        <taxon>Luteimonas</taxon>
    </lineage>
</organism>
<dbReference type="SUPFAM" id="SSF88659">
    <property type="entry name" value="Sigma3 and sigma4 domains of RNA polymerase sigma factors"/>
    <property type="match status" value="1"/>
</dbReference>
<evidence type="ECO:0000313" key="8">
    <source>
        <dbReference type="EMBL" id="NZA28613.1"/>
    </source>
</evidence>
<dbReference type="SUPFAM" id="SSF88946">
    <property type="entry name" value="Sigma2 domain of RNA polymerase sigma factors"/>
    <property type="match status" value="1"/>
</dbReference>
<reference evidence="8 9" key="1">
    <citation type="submission" date="2020-07" db="EMBL/GenBank/DDBJ databases">
        <title>Luteimonas sp. SJ-92.</title>
        <authorList>
            <person name="Huang X.-X."/>
            <person name="Xu L."/>
            <person name="Sun J.-Q."/>
        </authorList>
    </citation>
    <scope>NUCLEOTIDE SEQUENCE [LARGE SCALE GENOMIC DNA]</scope>
    <source>
        <strain evidence="8 9">SJ-92</strain>
    </source>
</reference>
<proteinExistence type="inferred from homology"/>
<name>A0A853JGR1_9GAMM</name>
<feature type="compositionally biased region" description="Basic and acidic residues" evidence="5">
    <location>
        <begin position="180"/>
        <end position="189"/>
    </location>
</feature>
<comment type="caution">
    <text evidence="8">The sequence shown here is derived from an EMBL/GenBank/DDBJ whole genome shotgun (WGS) entry which is preliminary data.</text>
</comment>
<feature type="domain" description="RNA polymerase sigma-70 region 2" evidence="6">
    <location>
        <begin position="17"/>
        <end position="78"/>
    </location>
</feature>
<dbReference type="GO" id="GO:0003677">
    <property type="term" value="F:DNA binding"/>
    <property type="evidence" value="ECO:0007669"/>
    <property type="project" value="InterPro"/>
</dbReference>
<dbReference type="Gene3D" id="1.10.1740.10">
    <property type="match status" value="1"/>
</dbReference>
<evidence type="ECO:0000256" key="2">
    <source>
        <dbReference type="ARBA" id="ARBA00023015"/>
    </source>
</evidence>
<evidence type="ECO:0000313" key="9">
    <source>
        <dbReference type="Proteomes" id="UP000578091"/>
    </source>
</evidence>
<dbReference type="EMBL" id="JACCKA010000094">
    <property type="protein sequence ID" value="NZA28613.1"/>
    <property type="molecule type" value="Genomic_DNA"/>
</dbReference>
<sequence length="189" mass="21759">MEHESRIRWFAREVLPHESDVRRWLSSRIRGLAMCDLDEVVQETYARLWAVDTDGINDARAYLFVIARRVVGETVRRSRIVPIETVADIDALHVADAGPTPERRLSGREEVERLHAAIAALPVKCRQAFVMKKFESLSQREISERMNISESTVEKHLAKALKTIMREMSKTPALPARSSGNDERRQRQR</sequence>
<dbReference type="InterPro" id="IPR039425">
    <property type="entry name" value="RNA_pol_sigma-70-like"/>
</dbReference>
<dbReference type="CDD" id="cd06171">
    <property type="entry name" value="Sigma70_r4"/>
    <property type="match status" value="1"/>
</dbReference>
<dbReference type="Gene3D" id="1.10.10.10">
    <property type="entry name" value="Winged helix-like DNA-binding domain superfamily/Winged helix DNA-binding domain"/>
    <property type="match status" value="1"/>
</dbReference>
<dbReference type="AlphaFoldDB" id="A0A853JGR1"/>
<feature type="region of interest" description="Disordered" evidence="5">
    <location>
        <begin position="166"/>
        <end position="189"/>
    </location>
</feature>
<dbReference type="Proteomes" id="UP000578091">
    <property type="component" value="Unassembled WGS sequence"/>
</dbReference>
<evidence type="ECO:0000256" key="5">
    <source>
        <dbReference type="SAM" id="MobiDB-lite"/>
    </source>
</evidence>
<keyword evidence="9" id="KW-1185">Reference proteome</keyword>
<evidence type="ECO:0000259" key="6">
    <source>
        <dbReference type="Pfam" id="PF04542"/>
    </source>
</evidence>
<dbReference type="InterPro" id="IPR013324">
    <property type="entry name" value="RNA_pol_sigma_r3/r4-like"/>
</dbReference>
<dbReference type="PANTHER" id="PTHR43133:SF63">
    <property type="entry name" value="RNA POLYMERASE SIGMA FACTOR FECI-RELATED"/>
    <property type="match status" value="1"/>
</dbReference>
<dbReference type="RefSeq" id="WP_180680372.1">
    <property type="nucleotide sequence ID" value="NZ_JACCKA010000094.1"/>
</dbReference>
<comment type="similarity">
    <text evidence="1">Belongs to the sigma-70 factor family. ECF subfamily.</text>
</comment>
<feature type="domain" description="RNA polymerase sigma factor 70 region 4 type 2" evidence="7">
    <location>
        <begin position="112"/>
        <end position="163"/>
    </location>
</feature>
<dbReference type="NCBIfam" id="TIGR02937">
    <property type="entry name" value="sigma70-ECF"/>
    <property type="match status" value="1"/>
</dbReference>
<dbReference type="InterPro" id="IPR007627">
    <property type="entry name" value="RNA_pol_sigma70_r2"/>
</dbReference>
<keyword evidence="2" id="KW-0805">Transcription regulation</keyword>
<gene>
    <name evidence="8" type="ORF">H0E84_19750</name>
</gene>
<keyword evidence="4" id="KW-0804">Transcription</keyword>
<dbReference type="GO" id="GO:0016987">
    <property type="term" value="F:sigma factor activity"/>
    <property type="evidence" value="ECO:0007669"/>
    <property type="project" value="UniProtKB-KW"/>
</dbReference>
<evidence type="ECO:0000256" key="4">
    <source>
        <dbReference type="ARBA" id="ARBA00023163"/>
    </source>
</evidence>
<dbReference type="PANTHER" id="PTHR43133">
    <property type="entry name" value="RNA POLYMERASE ECF-TYPE SIGMA FACTO"/>
    <property type="match status" value="1"/>
</dbReference>
<evidence type="ECO:0000259" key="7">
    <source>
        <dbReference type="Pfam" id="PF08281"/>
    </source>
</evidence>
<dbReference type="InterPro" id="IPR014284">
    <property type="entry name" value="RNA_pol_sigma-70_dom"/>
</dbReference>